<evidence type="ECO:0000313" key="1">
    <source>
        <dbReference type="EMBL" id="XCD06383.1"/>
    </source>
</evidence>
<proteinExistence type="predicted"/>
<sequence>MKKLKKISDHILRFYRKAKKKIVRKIMIVATCLVCAFSPIYSSYKEVNAIVGIDDAVVVSGVMSVLALLGIGISSAGADNLTDTCYDIADGFSRFGETLVGTVKDKFDTLMNGIMYTGSVVLDAFNTIGSELGHAMYDIFNTSNGNSYVGDLELADGVTDFVTIGGDNYFFYSPGNPLNNPAFDALFAGFSGLCIVTSNGTYISSIQDYSYPHEIYCLTAVINDTYINTKYVLYGSSSQNTINNSVGFTQYDRNGIELGKSTRIYLDDILFSSFFGTFYTIYNAGVNAFHLGNKWVDPRGLTLELDPPWVTNKGTNTDLKLLDDSYINYGDIDDIAIPRYVAPDATYTPEGVIDYPGSWSIPNQYIPNLDRPVPVPLPFPLPDIGTIPNDYTGDITKDTPIENTDEDADIDDPDYVIPTVGDFLGDYDVPGKLNWKEYFPFCIPFDLIKFIGCLAAEPEAPNFKWDYEILGTKGTVKVDLKEYESVALVARTLFDLLFVLGLTMVTRNLIKG</sequence>
<reference evidence="1" key="1">
    <citation type="submission" date="2024-03" db="EMBL/GenBank/DDBJ databases">
        <title>Diverse circular DNA viruses in blood, oral, and fecal samples of captive lemurs.</title>
        <authorList>
            <person name="Paietta E.N."/>
            <person name="Kraberger S."/>
            <person name="Lund M.C."/>
            <person name="Custer J.M."/>
            <person name="Vargas K.M."/>
            <person name="Ehmke E.E."/>
            <person name="Yoder A.D."/>
            <person name="Varsani A."/>
        </authorList>
    </citation>
    <scope>NUCLEOTIDE SEQUENCE</scope>
    <source>
        <strain evidence="1">Duke_25FS_81</strain>
    </source>
</reference>
<protein>
    <submittedName>
        <fullName evidence="1">Uncharacterized protein</fullName>
    </submittedName>
</protein>
<name>A0AAU8B2A3_9VIRU</name>
<dbReference type="EMBL" id="PP511664">
    <property type="protein sequence ID" value="XCD06383.1"/>
    <property type="molecule type" value="Genomic_DNA"/>
</dbReference>
<organism evidence="1">
    <name type="scientific">Dulem virus 68</name>
    <dbReference type="NCBI Taxonomy" id="3145779"/>
    <lineage>
        <taxon>Viruses</taxon>
        <taxon>Monodnaviria</taxon>
        <taxon>Loebvirae</taxon>
        <taxon>Hofneiviricota</taxon>
        <taxon>Faserviricetes</taxon>
        <taxon>Tubulavirales</taxon>
        <taxon>Inoviridae</taxon>
        <taxon>Inovirus</taxon>
    </lineage>
</organism>
<accession>A0AAU8B2A3</accession>